<reference evidence="3" key="1">
    <citation type="journal article" date="2017" name="Nat. Commun.">
        <title>The asparagus genome sheds light on the origin and evolution of a young Y chromosome.</title>
        <authorList>
            <person name="Harkess A."/>
            <person name="Zhou J."/>
            <person name="Xu C."/>
            <person name="Bowers J.E."/>
            <person name="Van der Hulst R."/>
            <person name="Ayyampalayam S."/>
            <person name="Mercati F."/>
            <person name="Riccardi P."/>
            <person name="McKain M.R."/>
            <person name="Kakrana A."/>
            <person name="Tang H."/>
            <person name="Ray J."/>
            <person name="Groenendijk J."/>
            <person name="Arikit S."/>
            <person name="Mathioni S.M."/>
            <person name="Nakano M."/>
            <person name="Shan H."/>
            <person name="Telgmann-Rauber A."/>
            <person name="Kanno A."/>
            <person name="Yue Z."/>
            <person name="Chen H."/>
            <person name="Li W."/>
            <person name="Chen Y."/>
            <person name="Xu X."/>
            <person name="Zhang Y."/>
            <person name="Luo S."/>
            <person name="Chen H."/>
            <person name="Gao J."/>
            <person name="Mao Z."/>
            <person name="Pires J.C."/>
            <person name="Luo M."/>
            <person name="Kudrna D."/>
            <person name="Wing R.A."/>
            <person name="Meyers B.C."/>
            <person name="Yi K."/>
            <person name="Kong H."/>
            <person name="Lavrijsen P."/>
            <person name="Sunseri F."/>
            <person name="Falavigna A."/>
            <person name="Ye Y."/>
            <person name="Leebens-Mack J.H."/>
            <person name="Chen G."/>
        </authorList>
    </citation>
    <scope>NUCLEOTIDE SEQUENCE [LARGE SCALE GENOMIC DNA]</scope>
    <source>
        <strain evidence="3">cv. DH0086</strain>
    </source>
</reference>
<evidence type="ECO:0000313" key="3">
    <source>
        <dbReference type="Proteomes" id="UP000243459"/>
    </source>
</evidence>
<sequence length="387" mass="43523">MGDDSTPKANLNADHNESDDAQRKRAKLAITLRPTASFGAYHDFMQNLVTRMGPRHFAAYEDSVFRHYVQFGPPGVDLPTFEHILSQWDKKSKKFVFTNRNDGEEITSSFNLEWVMEHTWFSNEGLHVDHNRDRKNRIWSRFFDKPKAGGSSSIAPPKGGPTRRNVEDLLLKLLWYYELTGIKKPALGCTGPAAVDAGRARGPIDLLHKKKRREEDDDIPIDALDIDEDAEHPNDAVEQTEWPQQVIYWKSIAAMNEALRRENENKFKGMIAADRVKISALSVKVAKLSAQNKRLREELNTPGTVGGIDVQYEGDVNKSLLFDEANKESEAPPTGRASPQPLFSDIHKESEDAPPGELPPPEASAVDKALEAEINKGEKVSPQRRSY</sequence>
<dbReference type="Proteomes" id="UP000243459">
    <property type="component" value="Unassembled WGS sequence"/>
</dbReference>
<accession>A0A1R3L5V5</accession>
<feature type="compositionally biased region" description="Basic and acidic residues" evidence="1">
    <location>
        <begin position="368"/>
        <end position="381"/>
    </location>
</feature>
<dbReference type="EMBL" id="KV863880">
    <property type="protein sequence ID" value="ONK54994.1"/>
    <property type="molecule type" value="Genomic_DNA"/>
</dbReference>
<proteinExistence type="predicted"/>
<organism evidence="2 3">
    <name type="scientific">Asparagus officinalis</name>
    <name type="common">Garden asparagus</name>
    <dbReference type="NCBI Taxonomy" id="4686"/>
    <lineage>
        <taxon>Eukaryota</taxon>
        <taxon>Viridiplantae</taxon>
        <taxon>Streptophyta</taxon>
        <taxon>Embryophyta</taxon>
        <taxon>Tracheophyta</taxon>
        <taxon>Spermatophyta</taxon>
        <taxon>Magnoliopsida</taxon>
        <taxon>Liliopsida</taxon>
        <taxon>Asparagales</taxon>
        <taxon>Asparagaceae</taxon>
        <taxon>Asparagoideae</taxon>
        <taxon>Asparagus</taxon>
    </lineage>
</organism>
<name>A0A1R3L5V5_ASPOF</name>
<dbReference type="AlphaFoldDB" id="A0A1R3L5V5"/>
<feature type="region of interest" description="Disordered" evidence="1">
    <location>
        <begin position="1"/>
        <end position="22"/>
    </location>
</feature>
<keyword evidence="3" id="KW-1185">Reference proteome</keyword>
<gene>
    <name evidence="2" type="ORF">A4U43_UnF8820</name>
</gene>
<dbReference type="Gramene" id="ONK54994">
    <property type="protein sequence ID" value="ONK54994"/>
    <property type="gene ID" value="A4U43_UnF8820"/>
</dbReference>
<feature type="region of interest" description="Disordered" evidence="1">
    <location>
        <begin position="325"/>
        <end position="387"/>
    </location>
</feature>
<evidence type="ECO:0000256" key="1">
    <source>
        <dbReference type="SAM" id="MobiDB-lite"/>
    </source>
</evidence>
<evidence type="ECO:0000313" key="2">
    <source>
        <dbReference type="EMBL" id="ONK54994.1"/>
    </source>
</evidence>
<protein>
    <submittedName>
        <fullName evidence="2">Uncharacterized protein</fullName>
    </submittedName>
</protein>